<dbReference type="Gene3D" id="3.40.50.300">
    <property type="entry name" value="P-loop containing nucleotide triphosphate hydrolases"/>
    <property type="match status" value="2"/>
</dbReference>
<feature type="domain" description="ABC transporter" evidence="12">
    <location>
        <begin position="1416"/>
        <end position="1659"/>
    </location>
</feature>
<evidence type="ECO:0000259" key="12">
    <source>
        <dbReference type="PROSITE" id="PS50893"/>
    </source>
</evidence>
<keyword evidence="4" id="KW-0677">Repeat</keyword>
<reference evidence="14 15" key="1">
    <citation type="submission" date="2020-11" db="EMBL/GenBank/DDBJ databases">
        <title>Kefir isolates.</title>
        <authorList>
            <person name="Marcisauskas S."/>
            <person name="Kim Y."/>
            <person name="Blasche S."/>
        </authorList>
    </citation>
    <scope>NUCLEOTIDE SEQUENCE [LARGE SCALE GENOMIC DNA]</scope>
    <source>
        <strain evidence="14 15">KR</strain>
    </source>
</reference>
<evidence type="ECO:0008006" key="16">
    <source>
        <dbReference type="Google" id="ProtNLM"/>
    </source>
</evidence>
<evidence type="ECO:0000256" key="6">
    <source>
        <dbReference type="ARBA" id="ARBA00022840"/>
    </source>
</evidence>
<dbReference type="GO" id="GO:0016887">
    <property type="term" value="F:ATP hydrolysis activity"/>
    <property type="evidence" value="ECO:0007669"/>
    <property type="project" value="InterPro"/>
</dbReference>
<dbReference type="SUPFAM" id="SSF90123">
    <property type="entry name" value="ABC transporter transmembrane region"/>
    <property type="match status" value="2"/>
</dbReference>
<dbReference type="SMART" id="SM00382">
    <property type="entry name" value="AAA"/>
    <property type="match status" value="2"/>
</dbReference>
<dbReference type="PANTHER" id="PTHR24223:SF353">
    <property type="entry name" value="ABC TRANSPORTER ATP-BINDING PROTEIN_PERMEASE VMR1-RELATED"/>
    <property type="match status" value="1"/>
</dbReference>
<feature type="transmembrane region" description="Helical" evidence="11">
    <location>
        <begin position="20"/>
        <end position="40"/>
    </location>
</feature>
<feature type="compositionally biased region" description="Low complexity" evidence="10">
    <location>
        <begin position="1017"/>
        <end position="1032"/>
    </location>
</feature>
<feature type="region of interest" description="Disordered" evidence="10">
    <location>
        <begin position="969"/>
        <end position="990"/>
    </location>
</feature>
<evidence type="ECO:0000256" key="2">
    <source>
        <dbReference type="ARBA" id="ARBA00022448"/>
    </source>
</evidence>
<feature type="transmembrane region" description="Helical" evidence="11">
    <location>
        <begin position="373"/>
        <end position="397"/>
    </location>
</feature>
<keyword evidence="6" id="KW-0067">ATP-binding</keyword>
<dbReference type="InterPro" id="IPR050173">
    <property type="entry name" value="ABC_transporter_C-like"/>
</dbReference>
<dbReference type="InterPro" id="IPR003439">
    <property type="entry name" value="ABC_transporter-like_ATP-bd"/>
</dbReference>
<dbReference type="CDD" id="cd18596">
    <property type="entry name" value="ABC_6TM_VMR1_D1_like"/>
    <property type="match status" value="1"/>
</dbReference>
<evidence type="ECO:0000256" key="10">
    <source>
        <dbReference type="SAM" id="MobiDB-lite"/>
    </source>
</evidence>
<sequence length="1710" mass="188500">MLVFLLEQLHGSPARVPVPPWLVQSVIALAAVIILVSLLWDNHRRATKRGAIQLPVAATANGHAPLQDAVDRGEGGLDQEKDVERDPDSFYPKLRKQKALTTAVTTVLVALELFKVGWDAAAVGPNGWRDWIERISVVIPWAVILVLSVTSLVIEHNSSVGAIEQHWRLTVTSFVLSALAVFVSLVRLVLPRSAGLSLLPSPLLSTPVYRASLALVITATLLEIGVFLMLGSIPRCAPLVHPITGKEIVTQPSCSPISYMLFVWITPVLKLAYHADIIGEDMLPSLPAADRARNGWDRIRASEHLMNEAPKGWNALLWRIVVVNKRLFIWQIILSAMNAVLYYAPAFFLQKLVHFLETRKERAEQGDLSLHWGYVYCLGLLVGSVLETLVSGQLWFVSNSMLSTRIRVQLNSLIFNKTLRRKDVSGVSNVRTRASATSSDDAASDASSDDSDESDDADLTKPAGFKSKNSVTNLFAIDSERVSDFVTWSSSLYDAPIEILIGTIFLYNLIGYAALIGISVAVFFLPLNNWASRNFTVTQDKLMATRDRRVSLMNEVLSSIRMIKFYAFERAFEQRILAARADELAALRYNYFLEVSFQGIWTISPILCVLVSFWAYTSPLLMNQVLTPSTAFAALAVWNELRFALNVVPDILQSALQSLVSLRRMEAYLRMPEIDHLPPVYASEEDQPPSIDPRPEDEPPVRFDHATVTWPSDQTAAEKQAEADEDGLEQVVKPFELQDLTIEFPKGELSLVCGRLGSGKTLLLLSLLGEVDVLAGSVTCPRSSPSAIALPSLDWDSYLTEDNWIAPCNVAFVPQTAWLQNASIRNNICFGLPFRPERYRATLEACSLLTDLAILEDGDQTEIGEKGINLSGGQKARVSLARAVYSRASLLLLDDILSAVDAHTAAHIYEKCLKGPLLAGRTVILVSHHVQITAPGAALVVSLVNGRIAFQGTSAEFFESDGYKAIAGGDDKDDEPAAVNDHKKPVAPRKASTLTAASIAALKPKSFAQVAAQRNNSTMSTASSTEVTSASEGGDDDSDSDPTIDGDELKLHGKLLATPPEAEKKPRKLVEEEGRAVGRVSGAVWKLYLGMMGGIFFWFFFVVIFAGAKLSDVAQTWWLGVWAGASNDPEQAHSTNYYLILYAILSVTAVVVETLQWFILYSGTLQVSSKLHERLLHAVLRAPLRWFDSQALGRIVNRFSKDLEGIDAALPDNLGRSLMYFLGVITTLTVVASSAPTFLIGFAILFVAYYHHAKLFSHSAREFRRLDSVSKSPLFSVYSEAVAGVAVIRAFGSSARFMALMLERATTNVTFYWYLWGTNRWLSMRFSLLSALVVGLTGYVLIAAGDKMDAALAGFTLTFALNISNDILFLVRRYTSLELSMVGVERVKEFSEIKQEAPEIVEPRPPAHWPQGHIEVKKLRIRYAPELPDVLQDLTFSIKAGEKVGIVGSTGCGKSTLAASFFRFVEAHSGSIVIDGIDISKIGLLDLRSRLTIVPQDPVILSGSLRSTLDMFEQYDDADIFDALRRVHLIREEENPNEQDEGANRSVFWNLDAEVAEGGSNFSTGQRQLLCMARALLKRNKVLLLDEATASTDHETDELITATIRSEFSDSTLLVIAHRLRTIIDFDKVLLLDKGRLIEYESPAKLLDDPTSRFYALCRATGKKEFAILKKMSKGKSRVTHRPRKLVRRGTSKLGPDRDTKAQNGTSAAS</sequence>
<dbReference type="InterPro" id="IPR027417">
    <property type="entry name" value="P-loop_NTPase"/>
</dbReference>
<feature type="compositionally biased region" description="Low complexity" evidence="10">
    <location>
        <begin position="435"/>
        <end position="446"/>
    </location>
</feature>
<feature type="compositionally biased region" description="Basic residues" evidence="10">
    <location>
        <begin position="1673"/>
        <end position="1691"/>
    </location>
</feature>
<feature type="region of interest" description="Disordered" evidence="10">
    <location>
        <begin position="1673"/>
        <end position="1710"/>
    </location>
</feature>
<dbReference type="PROSITE" id="PS00211">
    <property type="entry name" value="ABC_TRANSPORTER_1"/>
    <property type="match status" value="1"/>
</dbReference>
<feature type="compositionally biased region" description="Acidic residues" evidence="10">
    <location>
        <begin position="447"/>
        <end position="457"/>
    </location>
</feature>
<evidence type="ECO:0000256" key="1">
    <source>
        <dbReference type="ARBA" id="ARBA00004141"/>
    </source>
</evidence>
<feature type="compositionally biased region" description="Basic and acidic residues" evidence="10">
    <location>
        <begin position="693"/>
        <end position="704"/>
    </location>
</feature>
<dbReference type="Gene3D" id="1.20.1560.10">
    <property type="entry name" value="ABC transporter type 1, transmembrane domain"/>
    <property type="match status" value="2"/>
</dbReference>
<dbReference type="CDD" id="cd03244">
    <property type="entry name" value="ABCC_MRP_domain2"/>
    <property type="match status" value="1"/>
</dbReference>
<feature type="transmembrane region" description="Helical" evidence="11">
    <location>
        <begin position="1219"/>
        <end position="1252"/>
    </location>
</feature>
<feature type="transmembrane region" description="Helical" evidence="11">
    <location>
        <begin position="209"/>
        <end position="230"/>
    </location>
</feature>
<evidence type="ECO:0000256" key="5">
    <source>
        <dbReference type="ARBA" id="ARBA00022741"/>
    </source>
</evidence>
<feature type="transmembrane region" description="Helical" evidence="11">
    <location>
        <begin position="1326"/>
        <end position="1344"/>
    </location>
</feature>
<dbReference type="InterPro" id="IPR011527">
    <property type="entry name" value="ABC1_TM_dom"/>
</dbReference>
<evidence type="ECO:0000259" key="13">
    <source>
        <dbReference type="PROSITE" id="PS50929"/>
    </source>
</evidence>
<evidence type="ECO:0000256" key="9">
    <source>
        <dbReference type="ARBA" id="ARBA00023180"/>
    </source>
</evidence>
<evidence type="ECO:0000256" key="11">
    <source>
        <dbReference type="SAM" id="Phobius"/>
    </source>
</evidence>
<evidence type="ECO:0000256" key="4">
    <source>
        <dbReference type="ARBA" id="ARBA00022737"/>
    </source>
</evidence>
<keyword evidence="7 11" id="KW-1133">Transmembrane helix</keyword>
<dbReference type="InterPro" id="IPR003593">
    <property type="entry name" value="AAA+_ATPase"/>
</dbReference>
<keyword evidence="2" id="KW-0813">Transport</keyword>
<gene>
    <name evidence="14" type="ORF">C6P46_005839</name>
</gene>
<comment type="caution">
    <text evidence="14">The sequence shown here is derived from an EMBL/GenBank/DDBJ whole genome shotgun (WGS) entry which is preliminary data.</text>
</comment>
<feature type="region of interest" description="Disordered" evidence="10">
    <location>
        <begin position="65"/>
        <end position="86"/>
    </location>
</feature>
<dbReference type="Proteomes" id="UP000777482">
    <property type="component" value="Unassembled WGS sequence"/>
</dbReference>
<feature type="transmembrane region" description="Helical" evidence="11">
    <location>
        <begin position="1137"/>
        <end position="1160"/>
    </location>
</feature>
<dbReference type="GO" id="GO:0140359">
    <property type="term" value="F:ABC-type transporter activity"/>
    <property type="evidence" value="ECO:0007669"/>
    <property type="project" value="InterPro"/>
</dbReference>
<dbReference type="CDD" id="cd03250">
    <property type="entry name" value="ABCC_MRP_domain1"/>
    <property type="match status" value="1"/>
</dbReference>
<feature type="transmembrane region" description="Helical" evidence="11">
    <location>
        <begin position="167"/>
        <end position="189"/>
    </location>
</feature>
<dbReference type="OrthoDB" id="6500128at2759"/>
<feature type="transmembrane region" description="Helical" evidence="11">
    <location>
        <begin position="327"/>
        <end position="353"/>
    </location>
</feature>
<keyword evidence="5" id="KW-0547">Nucleotide-binding</keyword>
<dbReference type="PROSITE" id="PS50893">
    <property type="entry name" value="ABC_TRANSPORTER_2"/>
    <property type="match status" value="2"/>
</dbReference>
<keyword evidence="9" id="KW-0325">Glycoprotein</keyword>
<keyword evidence="3 11" id="KW-0812">Transmembrane</keyword>
<feature type="compositionally biased region" description="Basic and acidic residues" evidence="10">
    <location>
        <begin position="69"/>
        <end position="86"/>
    </location>
</feature>
<keyword evidence="8 11" id="KW-0472">Membrane</keyword>
<comment type="subcellular location">
    <subcellularLocation>
        <location evidence="1">Membrane</location>
        <topology evidence="1">Multi-pass membrane protein</topology>
    </subcellularLocation>
</comment>
<feature type="domain" description="ABC transporter" evidence="12">
    <location>
        <begin position="701"/>
        <end position="970"/>
    </location>
</feature>
<dbReference type="CDD" id="cd18604">
    <property type="entry name" value="ABC_6TM_VMR1_D2_like"/>
    <property type="match status" value="1"/>
</dbReference>
<feature type="region of interest" description="Disordered" evidence="10">
    <location>
        <begin position="435"/>
        <end position="461"/>
    </location>
</feature>
<accession>A0A9P6VXX7</accession>
<dbReference type="Pfam" id="PF00005">
    <property type="entry name" value="ABC_tran"/>
    <property type="match status" value="2"/>
</dbReference>
<feature type="region of interest" description="Disordered" evidence="10">
    <location>
        <begin position="1013"/>
        <end position="1045"/>
    </location>
</feature>
<dbReference type="Pfam" id="PF00664">
    <property type="entry name" value="ABC_membrane"/>
    <property type="match status" value="2"/>
</dbReference>
<feature type="transmembrane region" description="Helical" evidence="11">
    <location>
        <begin position="499"/>
        <end position="525"/>
    </location>
</feature>
<evidence type="ECO:0000256" key="7">
    <source>
        <dbReference type="ARBA" id="ARBA00022989"/>
    </source>
</evidence>
<feature type="transmembrane region" description="Helical" evidence="11">
    <location>
        <begin position="1350"/>
        <end position="1371"/>
    </location>
</feature>
<dbReference type="InterPro" id="IPR036640">
    <property type="entry name" value="ABC1_TM_sf"/>
</dbReference>
<keyword evidence="15" id="KW-1185">Reference proteome</keyword>
<name>A0A9P6VXX7_RHOMI</name>
<dbReference type="FunFam" id="3.40.50.300:FF:001354">
    <property type="entry name" value="ATP-binding cassette (ABC) transporter, putative"/>
    <property type="match status" value="1"/>
</dbReference>
<dbReference type="GO" id="GO:0005524">
    <property type="term" value="F:ATP binding"/>
    <property type="evidence" value="ECO:0007669"/>
    <property type="project" value="UniProtKB-KW"/>
</dbReference>
<evidence type="ECO:0000313" key="14">
    <source>
        <dbReference type="EMBL" id="KAG0658288.1"/>
    </source>
</evidence>
<dbReference type="InterPro" id="IPR017871">
    <property type="entry name" value="ABC_transporter-like_CS"/>
</dbReference>
<proteinExistence type="predicted"/>
<organism evidence="14 15">
    <name type="scientific">Rhodotorula mucilaginosa</name>
    <name type="common">Yeast</name>
    <name type="synonym">Rhodotorula rubra</name>
    <dbReference type="NCBI Taxonomy" id="5537"/>
    <lineage>
        <taxon>Eukaryota</taxon>
        <taxon>Fungi</taxon>
        <taxon>Dikarya</taxon>
        <taxon>Basidiomycota</taxon>
        <taxon>Pucciniomycotina</taxon>
        <taxon>Microbotryomycetes</taxon>
        <taxon>Sporidiobolales</taxon>
        <taxon>Sporidiobolaceae</taxon>
        <taxon>Rhodotorula</taxon>
    </lineage>
</organism>
<dbReference type="FunFam" id="3.40.50.300:FF:000825">
    <property type="entry name" value="ABC bile acid transporter"/>
    <property type="match status" value="1"/>
</dbReference>
<feature type="transmembrane region" description="Helical" evidence="11">
    <location>
        <begin position="99"/>
        <end position="118"/>
    </location>
</feature>
<dbReference type="SUPFAM" id="SSF52540">
    <property type="entry name" value="P-loop containing nucleoside triphosphate hydrolases"/>
    <property type="match status" value="2"/>
</dbReference>
<feature type="region of interest" description="Disordered" evidence="10">
    <location>
        <begin position="679"/>
        <end position="704"/>
    </location>
</feature>
<dbReference type="FunFam" id="1.20.1560.10:FF:000013">
    <property type="entry name" value="ABC transporter C family member 2"/>
    <property type="match status" value="1"/>
</dbReference>
<evidence type="ECO:0000256" key="8">
    <source>
        <dbReference type="ARBA" id="ARBA00023136"/>
    </source>
</evidence>
<dbReference type="PANTHER" id="PTHR24223">
    <property type="entry name" value="ATP-BINDING CASSETTE SUB-FAMILY C"/>
    <property type="match status" value="1"/>
</dbReference>
<dbReference type="PROSITE" id="PS50929">
    <property type="entry name" value="ABC_TM1F"/>
    <property type="match status" value="2"/>
</dbReference>
<evidence type="ECO:0000256" key="3">
    <source>
        <dbReference type="ARBA" id="ARBA00022692"/>
    </source>
</evidence>
<feature type="transmembrane region" description="Helical" evidence="11">
    <location>
        <begin position="595"/>
        <end position="616"/>
    </location>
</feature>
<feature type="transmembrane region" description="Helical" evidence="11">
    <location>
        <begin position="1087"/>
        <end position="1108"/>
    </location>
</feature>
<protein>
    <recommendedName>
        <fullName evidence="16">ATP-binding cassette transporter</fullName>
    </recommendedName>
</protein>
<feature type="domain" description="ABC transmembrane type-1" evidence="13">
    <location>
        <begin position="1099"/>
        <end position="1379"/>
    </location>
</feature>
<feature type="transmembrane region" description="Helical" evidence="11">
    <location>
        <begin position="138"/>
        <end position="155"/>
    </location>
</feature>
<dbReference type="GO" id="GO:0000329">
    <property type="term" value="C:fungal-type vacuole membrane"/>
    <property type="evidence" value="ECO:0007669"/>
    <property type="project" value="TreeGrafter"/>
</dbReference>
<dbReference type="EMBL" id="PUHQ01000068">
    <property type="protein sequence ID" value="KAG0658288.1"/>
    <property type="molecule type" value="Genomic_DNA"/>
</dbReference>
<feature type="domain" description="ABC transmembrane type-1" evidence="13">
    <location>
        <begin position="329"/>
        <end position="657"/>
    </location>
</feature>
<evidence type="ECO:0000313" key="15">
    <source>
        <dbReference type="Proteomes" id="UP000777482"/>
    </source>
</evidence>
<feature type="compositionally biased region" description="Acidic residues" evidence="10">
    <location>
        <begin position="1033"/>
        <end position="1045"/>
    </location>
</feature>